<sequence length="560" mass="65104">MEEDYDIEEINSREQRLVDLLQENINEIASASNQENYIINLYVREFTWQARDFESIYALKMVLESVIEDYEMNTEDVLYKIIELMPHEDDFGASNVIYELNNESAGYIYLMMNPSMNGIIKIGLTRRTPEERLEELSKATGVPTPFILVFKEQFNDCVRAEKMIHAILEERRERVSSNREFFSTEISEAIKVIQQVKQNDVIPVSSDYVEDSYSWYDEKPISKEYLEKGIDYLNGYGNYLQDYERAVEYLEKAGELGEAHAYYELGTLHIDTIKEDEFNLDVKKAIKYFEKGRVLTGKYSNYCNGGLALCYANKYFENAKIKNYLQNDANAEKCWEWFFKNLDFNNSDYLAGSYIHECLNHFLLNHECSSVYKNKLEPIALSIIKMCRYDIYETVSSSTTWKDMNQYLLSKFPRYQLDREVIIKWLRNKESYEKEGTDFDVLIEKGSLKNDEIISLNGYGGGAYRIIESLWKDGIEVTLLSEGERGTLKVTSVLDDFGGYVSDNTTINIIGNDKLEERKQDISSTKTKANELEKVTSSQSVENEVLNETGLLGKMKSWFK</sequence>
<dbReference type="InterPro" id="IPR011990">
    <property type="entry name" value="TPR-like_helical_dom_sf"/>
</dbReference>
<dbReference type="OrthoDB" id="2169335at2"/>
<dbReference type="RefSeq" id="WP_151701310.1">
    <property type="nucleotide sequence ID" value="NZ_CP031223.1"/>
</dbReference>
<dbReference type="SUPFAM" id="SSF81901">
    <property type="entry name" value="HCP-like"/>
    <property type="match status" value="1"/>
</dbReference>
<evidence type="ECO:0000313" key="2">
    <source>
        <dbReference type="EMBL" id="QFG00429.1"/>
    </source>
</evidence>
<dbReference type="AlphaFoldDB" id="A0A5J6SQZ9"/>
<proteinExistence type="predicted"/>
<dbReference type="Proteomes" id="UP000325517">
    <property type="component" value="Chromosome"/>
</dbReference>
<evidence type="ECO:0000259" key="1">
    <source>
        <dbReference type="SMART" id="SM00974"/>
    </source>
</evidence>
<dbReference type="Pfam" id="PF10544">
    <property type="entry name" value="T5orf172"/>
    <property type="match status" value="1"/>
</dbReference>
<name>A0A5J6SQZ9_9BACI</name>
<dbReference type="InterPro" id="IPR018306">
    <property type="entry name" value="Phage_T5_Orf172_DNA-bd"/>
</dbReference>
<evidence type="ECO:0000313" key="3">
    <source>
        <dbReference type="Proteomes" id="UP000325517"/>
    </source>
</evidence>
<protein>
    <recommendedName>
        <fullName evidence="1">Bacteriophage T5 Orf172 DNA-binding domain-containing protein</fullName>
    </recommendedName>
</protein>
<accession>A0A5J6SQZ9</accession>
<keyword evidence="3" id="KW-1185">Reference proteome</keyword>
<dbReference type="KEGG" id="psyo:PB01_17370"/>
<gene>
    <name evidence="2" type="ORF">PB01_17370</name>
</gene>
<reference evidence="2 3" key="1">
    <citation type="submission" date="2018-07" db="EMBL/GenBank/DDBJ databases">
        <title>Complete genome sequence of Psychrobacillus sp. PB01, isolated from iceberg, and comparative genome analysis of Psychrobacillus strains.</title>
        <authorList>
            <person name="Lee P.C."/>
        </authorList>
    </citation>
    <scope>NUCLEOTIDE SEQUENCE [LARGE SCALE GENOMIC DNA]</scope>
    <source>
        <strain evidence="2 3">PB01</strain>
    </source>
</reference>
<dbReference type="SMART" id="SM00974">
    <property type="entry name" value="T5orf172"/>
    <property type="match status" value="1"/>
</dbReference>
<dbReference type="Gene3D" id="1.25.40.10">
    <property type="entry name" value="Tetratricopeptide repeat domain"/>
    <property type="match status" value="1"/>
</dbReference>
<feature type="domain" description="Bacteriophage T5 Orf172 DNA-binding" evidence="1">
    <location>
        <begin position="114"/>
        <end position="196"/>
    </location>
</feature>
<organism evidence="2 3">
    <name type="scientific">Psychrobacillus glaciei</name>
    <dbReference type="NCBI Taxonomy" id="2283160"/>
    <lineage>
        <taxon>Bacteria</taxon>
        <taxon>Bacillati</taxon>
        <taxon>Bacillota</taxon>
        <taxon>Bacilli</taxon>
        <taxon>Bacillales</taxon>
        <taxon>Bacillaceae</taxon>
        <taxon>Psychrobacillus</taxon>
    </lineage>
</organism>
<dbReference type="EMBL" id="CP031223">
    <property type="protein sequence ID" value="QFG00429.1"/>
    <property type="molecule type" value="Genomic_DNA"/>
</dbReference>